<dbReference type="Gene3D" id="3.40.50.1580">
    <property type="entry name" value="Nucleoside phosphorylase domain"/>
    <property type="match status" value="1"/>
</dbReference>
<dbReference type="Proteomes" id="UP000094224">
    <property type="component" value="Unassembled WGS sequence"/>
</dbReference>
<organism evidence="7 8">
    <name type="scientific">Mycobacterium sherrisii</name>
    <dbReference type="NCBI Taxonomy" id="243061"/>
    <lineage>
        <taxon>Bacteria</taxon>
        <taxon>Bacillati</taxon>
        <taxon>Actinomycetota</taxon>
        <taxon>Actinomycetes</taxon>
        <taxon>Mycobacteriales</taxon>
        <taxon>Mycobacteriaceae</taxon>
        <taxon>Mycobacterium</taxon>
        <taxon>Mycobacterium simiae complex</taxon>
    </lineage>
</organism>
<dbReference type="GO" id="GO:0005829">
    <property type="term" value="C:cytosol"/>
    <property type="evidence" value="ECO:0007669"/>
    <property type="project" value="TreeGrafter"/>
</dbReference>
<evidence type="ECO:0000256" key="4">
    <source>
        <dbReference type="ARBA" id="ARBA00022801"/>
    </source>
</evidence>
<feature type="domain" description="Nucleoside phosphorylase" evidence="6">
    <location>
        <begin position="2"/>
        <end position="247"/>
    </location>
</feature>
<accession>A0A1E3T348</accession>
<sequence>MTIGIVCAIPQELAYLRGMLSTERHERVAQLSFEAGDLGTHRVVLAAAGMGKVNSALVATLLADRFGCRPIVFTGVAGGLDPKLGIGDIVVADHVVQHDAGVIEDGRLRRYQPGHVPFINPTDRFGYPVDPELLGRVRRRLAGFTLPALLPAAGGTGVAPRITYGTVLSGDQYLHCEATRNRWHDEYGALAVEMEGGALAQVCEAFAIPWLVIRALSDLAGVDSGVDFNLFAETVAINSARVLLHLLKELS</sequence>
<dbReference type="NCBIfam" id="NF004079">
    <property type="entry name" value="PRK05584.1"/>
    <property type="match status" value="1"/>
</dbReference>
<dbReference type="STRING" id="243061.AWC25_23740"/>
<protein>
    <recommendedName>
        <fullName evidence="2">adenosylhomocysteine nucleosidase</fullName>
        <ecNumber evidence="2">3.2.2.9</ecNumber>
    </recommendedName>
</protein>
<evidence type="ECO:0000256" key="3">
    <source>
        <dbReference type="ARBA" id="ARBA00022605"/>
    </source>
</evidence>
<dbReference type="InterPro" id="IPR000845">
    <property type="entry name" value="Nucleoside_phosphorylase_d"/>
</dbReference>
<dbReference type="UniPathway" id="UPA00904">
    <property type="reaction ID" value="UER00871"/>
</dbReference>
<keyword evidence="4" id="KW-0378">Hydrolase</keyword>
<keyword evidence="3" id="KW-0028">Amino-acid biosynthesis</keyword>
<evidence type="ECO:0000256" key="5">
    <source>
        <dbReference type="ARBA" id="ARBA00023167"/>
    </source>
</evidence>
<dbReference type="Pfam" id="PF01048">
    <property type="entry name" value="PNP_UDP_1"/>
    <property type="match status" value="1"/>
</dbReference>
<dbReference type="EC" id="3.2.2.9" evidence="2"/>
<dbReference type="OrthoDB" id="44283at2"/>
<dbReference type="InterPro" id="IPR035994">
    <property type="entry name" value="Nucleoside_phosphorylase_sf"/>
</dbReference>
<evidence type="ECO:0000256" key="2">
    <source>
        <dbReference type="ARBA" id="ARBA00011974"/>
    </source>
</evidence>
<comment type="pathway">
    <text evidence="1">Amino-acid biosynthesis; L-methionine biosynthesis via salvage pathway; S-methyl-5-thio-alpha-D-ribose 1-phosphate from S-methyl-5'-thioadenosine (hydrolase route): step 1/2.</text>
</comment>
<evidence type="ECO:0000313" key="8">
    <source>
        <dbReference type="Proteomes" id="UP000094224"/>
    </source>
</evidence>
<dbReference type="GO" id="GO:0019509">
    <property type="term" value="P:L-methionine salvage from methylthioadenosine"/>
    <property type="evidence" value="ECO:0007669"/>
    <property type="project" value="UniProtKB-UniPathway"/>
</dbReference>
<dbReference type="GO" id="GO:0009164">
    <property type="term" value="P:nucleoside catabolic process"/>
    <property type="evidence" value="ECO:0007669"/>
    <property type="project" value="InterPro"/>
</dbReference>
<dbReference type="NCBIfam" id="TIGR01704">
    <property type="entry name" value="MTA_SAH-Nsdase"/>
    <property type="match status" value="1"/>
</dbReference>
<reference evidence="8" key="1">
    <citation type="submission" date="2016-09" db="EMBL/GenBank/DDBJ databases">
        <authorList>
            <person name="Greninger A.L."/>
            <person name="Jerome K.R."/>
            <person name="Mcnair B."/>
            <person name="Wallis C."/>
            <person name="Fang F."/>
        </authorList>
    </citation>
    <scope>NUCLEOTIDE SEQUENCE [LARGE SCALE GENOMIC DNA]</scope>
    <source>
        <strain evidence="8">BC1_M4</strain>
    </source>
</reference>
<dbReference type="PANTHER" id="PTHR46832">
    <property type="entry name" value="5'-METHYLTHIOADENOSINE/S-ADENOSYLHOMOCYSTEINE NUCLEOSIDASE"/>
    <property type="match status" value="1"/>
</dbReference>
<dbReference type="GO" id="GO:0008782">
    <property type="term" value="F:adenosylhomocysteine nucleosidase activity"/>
    <property type="evidence" value="ECO:0007669"/>
    <property type="project" value="UniProtKB-EC"/>
</dbReference>
<dbReference type="PANTHER" id="PTHR46832:SF1">
    <property type="entry name" value="5'-METHYLTHIOADENOSINE_S-ADENOSYLHOMOCYSTEINE NUCLEOSIDASE"/>
    <property type="match status" value="1"/>
</dbReference>
<comment type="caution">
    <text evidence="7">The sequence shown here is derived from an EMBL/GenBank/DDBJ whole genome shotgun (WGS) entry which is preliminary data.</text>
</comment>
<dbReference type="AlphaFoldDB" id="A0A1E3T348"/>
<dbReference type="CDD" id="cd09008">
    <property type="entry name" value="MTAN"/>
    <property type="match status" value="1"/>
</dbReference>
<evidence type="ECO:0000313" key="7">
    <source>
        <dbReference type="EMBL" id="ODR08749.1"/>
    </source>
</evidence>
<dbReference type="EMBL" id="MIHC01000007">
    <property type="protein sequence ID" value="ODR08749.1"/>
    <property type="molecule type" value="Genomic_DNA"/>
</dbReference>
<evidence type="ECO:0000256" key="1">
    <source>
        <dbReference type="ARBA" id="ARBA00004945"/>
    </source>
</evidence>
<evidence type="ECO:0000259" key="6">
    <source>
        <dbReference type="Pfam" id="PF01048"/>
    </source>
</evidence>
<dbReference type="GO" id="GO:0008930">
    <property type="term" value="F:methylthioadenosine nucleosidase activity"/>
    <property type="evidence" value="ECO:0007669"/>
    <property type="project" value="InterPro"/>
</dbReference>
<keyword evidence="8" id="KW-1185">Reference proteome</keyword>
<dbReference type="InterPro" id="IPR010049">
    <property type="entry name" value="MTA_SAH_Nsdase"/>
</dbReference>
<name>A0A1E3T348_9MYCO</name>
<dbReference type="SUPFAM" id="SSF53167">
    <property type="entry name" value="Purine and uridine phosphorylases"/>
    <property type="match status" value="1"/>
</dbReference>
<keyword evidence="5" id="KW-0486">Methionine biosynthesis</keyword>
<proteinExistence type="predicted"/>
<dbReference type="GO" id="GO:0019284">
    <property type="term" value="P:L-methionine salvage from S-adenosylmethionine"/>
    <property type="evidence" value="ECO:0007669"/>
    <property type="project" value="TreeGrafter"/>
</dbReference>
<gene>
    <name evidence="7" type="ORF">BHQ21_06155</name>
</gene>